<comment type="caution">
    <text evidence="1">The sequence shown here is derived from an EMBL/GenBank/DDBJ whole genome shotgun (WGS) entry which is preliminary data.</text>
</comment>
<evidence type="ECO:0000313" key="1">
    <source>
        <dbReference type="EMBL" id="MBR8463361.1"/>
    </source>
</evidence>
<proteinExistence type="predicted"/>
<evidence type="ECO:0008006" key="3">
    <source>
        <dbReference type="Google" id="ProtNLM"/>
    </source>
</evidence>
<evidence type="ECO:0000313" key="2">
    <source>
        <dbReference type="Proteomes" id="UP000682951"/>
    </source>
</evidence>
<gene>
    <name evidence="1" type="ORF">KDD93_02090</name>
</gene>
<organism evidence="1 2">
    <name type="scientific">Campylobacter anatolicus</name>
    <dbReference type="NCBI Taxonomy" id="2829105"/>
    <lineage>
        <taxon>Bacteria</taxon>
        <taxon>Pseudomonadati</taxon>
        <taxon>Campylobacterota</taxon>
        <taxon>Epsilonproteobacteria</taxon>
        <taxon>Campylobacterales</taxon>
        <taxon>Campylobacteraceae</taxon>
        <taxon>Campylobacter</taxon>
    </lineage>
</organism>
<dbReference type="EMBL" id="JAGSSW010000002">
    <property type="protein sequence ID" value="MBR8463361.1"/>
    <property type="molecule type" value="Genomic_DNA"/>
</dbReference>
<name>A0ABS5HGF6_9BACT</name>
<protein>
    <recommendedName>
        <fullName evidence="3">Nitroreductase domain-containing protein</fullName>
    </recommendedName>
</protein>
<keyword evidence="2" id="KW-1185">Reference proteome</keyword>
<dbReference type="Proteomes" id="UP000682951">
    <property type="component" value="Unassembled WGS sequence"/>
</dbReference>
<accession>A0ABS5HGF6</accession>
<sequence>MLKTYTKYAKYQYTPETLTRDRFCTLETVASKGDRAWLGCNTSVVALHDKPLLRERLEIPPTHVAIGSLAIGKSDKVSEKREITKKIPTTFLR</sequence>
<reference evidence="1 2" key="1">
    <citation type="submission" date="2021-04" db="EMBL/GenBank/DDBJ databases">
        <title>Molecular and phenotypic characterization and identification of bacterial isolates recovered from the Anatolian ground squirrels (Spermophilus xanthoprymnus) and which have the potential to form a new species in the Campylobacter genus.</title>
        <authorList>
            <person name="Aydin F."/>
            <person name="Abay S."/>
            <person name="Kayman T."/>
            <person name="Karakaya E."/>
            <person name="Mustak H.K."/>
            <person name="Mustak I.B."/>
            <person name="Bilgin N."/>
            <person name="Duzler A."/>
            <person name="Sahin O."/>
            <person name="Guran O."/>
            <person name="Saticioglu I.B."/>
        </authorList>
    </citation>
    <scope>NUCLEOTIDE SEQUENCE [LARGE SCALE GENOMIC DNA]</scope>
    <source>
        <strain evidence="2">faydin-G24</strain>
    </source>
</reference>
<dbReference type="RefSeq" id="WP_212139933.1">
    <property type="nucleotide sequence ID" value="NZ_JAGSSW010000002.1"/>
</dbReference>